<dbReference type="PROSITE" id="PS00108">
    <property type="entry name" value="PROTEIN_KINASE_ST"/>
    <property type="match status" value="1"/>
</dbReference>
<accession>A0A485KNZ8</accession>
<dbReference type="InterPro" id="IPR051681">
    <property type="entry name" value="Ser/Thr_Kinases-Pseudokinases"/>
</dbReference>
<dbReference type="OrthoDB" id="192267at2759"/>
<dbReference type="Gene3D" id="3.30.200.20">
    <property type="entry name" value="Phosphorylase Kinase, domain 1"/>
    <property type="match status" value="1"/>
</dbReference>
<feature type="domain" description="Protein kinase" evidence="3">
    <location>
        <begin position="808"/>
        <end position="1072"/>
    </location>
</feature>
<dbReference type="InterPro" id="IPR000719">
    <property type="entry name" value="Prot_kinase_dom"/>
</dbReference>
<dbReference type="PANTHER" id="PTHR44329:SF214">
    <property type="entry name" value="PROTEIN KINASE DOMAIN-CONTAINING PROTEIN"/>
    <property type="match status" value="1"/>
</dbReference>
<dbReference type="GO" id="GO:0004674">
    <property type="term" value="F:protein serine/threonine kinase activity"/>
    <property type="evidence" value="ECO:0007669"/>
    <property type="project" value="TreeGrafter"/>
</dbReference>
<evidence type="ECO:0000256" key="2">
    <source>
        <dbReference type="SAM" id="SignalP"/>
    </source>
</evidence>
<reference evidence="5 6" key="1">
    <citation type="submission" date="2019-03" db="EMBL/GenBank/DDBJ databases">
        <authorList>
            <person name="Gaulin E."/>
            <person name="Dumas B."/>
        </authorList>
    </citation>
    <scope>NUCLEOTIDE SEQUENCE [LARGE SCALE GENOMIC DNA]</scope>
    <source>
        <strain evidence="5">CBS 568.67</strain>
    </source>
</reference>
<evidence type="ECO:0000259" key="3">
    <source>
        <dbReference type="PROSITE" id="PS50011"/>
    </source>
</evidence>
<dbReference type="SMART" id="SM00220">
    <property type="entry name" value="S_TKc"/>
    <property type="match status" value="1"/>
</dbReference>
<reference evidence="4" key="2">
    <citation type="submission" date="2019-06" db="EMBL/GenBank/DDBJ databases">
        <title>Genomics analysis of Aphanomyces spp. identifies a new class of oomycete effector associated with host adaptation.</title>
        <authorList>
            <person name="Gaulin E."/>
        </authorList>
    </citation>
    <scope>NUCLEOTIDE SEQUENCE</scope>
    <source>
        <strain evidence="4">CBS 578.67</strain>
    </source>
</reference>
<dbReference type="InterPro" id="IPR008271">
    <property type="entry name" value="Ser/Thr_kinase_AS"/>
</dbReference>
<dbReference type="GO" id="GO:0005524">
    <property type="term" value="F:ATP binding"/>
    <property type="evidence" value="ECO:0007669"/>
    <property type="project" value="InterPro"/>
</dbReference>
<dbReference type="InterPro" id="IPR001245">
    <property type="entry name" value="Ser-Thr/Tyr_kinase_cat_dom"/>
</dbReference>
<feature type="chain" id="PRO_5033827328" evidence="2">
    <location>
        <begin position="22"/>
        <end position="1078"/>
    </location>
</feature>
<gene>
    <name evidence="5" type="primary">Aste57867_9883</name>
    <name evidence="4" type="ORF">As57867_009844</name>
    <name evidence="5" type="ORF">ASTE57867_9883</name>
</gene>
<evidence type="ECO:0000313" key="6">
    <source>
        <dbReference type="Proteomes" id="UP000332933"/>
    </source>
</evidence>
<feature type="region of interest" description="Disordered" evidence="1">
    <location>
        <begin position="702"/>
        <end position="747"/>
    </location>
</feature>
<feature type="compositionally biased region" description="Low complexity" evidence="1">
    <location>
        <begin position="702"/>
        <end position="719"/>
    </location>
</feature>
<evidence type="ECO:0000313" key="5">
    <source>
        <dbReference type="EMBL" id="VFT86762.1"/>
    </source>
</evidence>
<dbReference type="Proteomes" id="UP000332933">
    <property type="component" value="Unassembled WGS sequence"/>
</dbReference>
<keyword evidence="2" id="KW-0732">Signal</keyword>
<name>A0A485KNZ8_9STRA</name>
<sequence length="1078" mass="117006">MPSRVPAAFLLLALLLLSAMAADVPPVVTLYSQDFFQGTRQLLGAGDSVSDFQGQVPASVDVPAHDLVLQIYAQPNFTGTKTLVFLGLVVMPNSTTIGSVQVIPFEAMRSHATDVVIVSSPTTSDLPTLTVLPLGRRVSNISTVATLGQHFDVVDIPQGVALDACHTDGFAGPIFTWNASAYPERDFMYVRSFRVRRTDDPPTPPATYEPSALFFASFEHYTSPLVIPAGQEIETMVFVRDLFPINIQAMEVPPGLIVLGYVEASLYGVYTPFPAGFYTTGATGPTTTSDYRLALLESFRVLRATDALPPQPILNPNTSVVCAGKSGVKRFLPLGRVLSVMVPQLCFSFQIPRGLAVVGYDQPWLLGRYTTWNTTSDVSVDYWSLRLHSLQVVSIDQLPPPPLPPPGSPVMLYGMRHDPFPYWVGDAIPAISTADRTAQFRIVYITVPPDVNLILFDEYNFQGAYRLFTSTSPALPLYEYKSLKVVSQLTDDIRATPFVGCYTPASVVSWTPIFLGAGDAIAAVEYPWDQSIDRYTVPAGLVVVAFSERNFTGACGFWTKDAVVDGVWTTNVRSLRVLHVTKDTQHLCPTTTTPTVAPTMTASLVPTTTNVPKWTTRQPTTSVAGTNNDTDDANEVMTESPSVSTTTTTRSQLVTTIEAVTAQPIVDTLKVDALPADVASSVPLDLGSFDLANQTKTRVAAAATTTTSSTPSVATPKTPQLNDGSPEDDATEPSSPRSDNTIKAKTSTRLPPSVVVASSVGAVVALAVAIYVARRRRQATHVDTTSMSTYSGIQWRDLDLVRLDCPPLPLTHLLATGASGAIYLATFLDQTVVVKTFASAAPSRAQVQALVDEISFMSALQSSRIVALEGAAWTQPIDLQAVLEYMDVGDLRHYLATTRGTGRFTWPDKLACALSVAEALFYLHSQAMIHRDLKSRNVLLDSTKGTKLGDFGASKEVIYGDTLTANVGTFRWMAPEMLLFQPYTSAVDVFSLGVLLSELSTHHVPYVDVKGKDGCELSDEAIARRVIHDDLRPTFEHDCPDWFHDLAMACMQLDPDDRPTAIQIMFILKTHLHDDGSV</sequence>
<evidence type="ECO:0000313" key="4">
    <source>
        <dbReference type="EMBL" id="KAF0699546.1"/>
    </source>
</evidence>
<dbReference type="SUPFAM" id="SSF56112">
    <property type="entry name" value="Protein kinase-like (PK-like)"/>
    <property type="match status" value="1"/>
</dbReference>
<feature type="region of interest" description="Disordered" evidence="1">
    <location>
        <begin position="620"/>
        <end position="649"/>
    </location>
</feature>
<dbReference type="Gene3D" id="1.10.510.10">
    <property type="entry name" value="Transferase(Phosphotransferase) domain 1"/>
    <property type="match status" value="1"/>
</dbReference>
<dbReference type="EMBL" id="CAADRA010005191">
    <property type="protein sequence ID" value="VFT86762.1"/>
    <property type="molecule type" value="Genomic_DNA"/>
</dbReference>
<dbReference type="InterPro" id="IPR011009">
    <property type="entry name" value="Kinase-like_dom_sf"/>
</dbReference>
<feature type="compositionally biased region" description="Low complexity" evidence="1">
    <location>
        <begin position="636"/>
        <end position="649"/>
    </location>
</feature>
<dbReference type="PRINTS" id="PR00109">
    <property type="entry name" value="TYRKINASE"/>
</dbReference>
<dbReference type="Pfam" id="PF07714">
    <property type="entry name" value="PK_Tyr_Ser-Thr"/>
    <property type="match status" value="1"/>
</dbReference>
<dbReference type="PROSITE" id="PS50011">
    <property type="entry name" value="PROTEIN_KINASE_DOM"/>
    <property type="match status" value="1"/>
</dbReference>
<protein>
    <submittedName>
        <fullName evidence="5">Aste57867_9883 protein</fullName>
    </submittedName>
</protein>
<dbReference type="EMBL" id="VJMH01005170">
    <property type="protein sequence ID" value="KAF0699546.1"/>
    <property type="molecule type" value="Genomic_DNA"/>
</dbReference>
<keyword evidence="6" id="KW-1185">Reference proteome</keyword>
<dbReference type="AlphaFoldDB" id="A0A485KNZ8"/>
<feature type="signal peptide" evidence="2">
    <location>
        <begin position="1"/>
        <end position="21"/>
    </location>
</feature>
<proteinExistence type="predicted"/>
<dbReference type="PANTHER" id="PTHR44329">
    <property type="entry name" value="SERINE/THREONINE-PROTEIN KINASE TNNI3K-RELATED"/>
    <property type="match status" value="1"/>
</dbReference>
<feature type="compositionally biased region" description="Polar residues" evidence="1">
    <location>
        <begin position="732"/>
        <end position="747"/>
    </location>
</feature>
<organism evidence="5 6">
    <name type="scientific">Aphanomyces stellatus</name>
    <dbReference type="NCBI Taxonomy" id="120398"/>
    <lineage>
        <taxon>Eukaryota</taxon>
        <taxon>Sar</taxon>
        <taxon>Stramenopiles</taxon>
        <taxon>Oomycota</taxon>
        <taxon>Saprolegniomycetes</taxon>
        <taxon>Saprolegniales</taxon>
        <taxon>Verrucalvaceae</taxon>
        <taxon>Aphanomyces</taxon>
    </lineage>
</organism>
<evidence type="ECO:0000256" key="1">
    <source>
        <dbReference type="SAM" id="MobiDB-lite"/>
    </source>
</evidence>